<gene>
    <name evidence="2" type="ORF">FALBO_1382</name>
</gene>
<dbReference type="EMBL" id="JAADYS010000175">
    <property type="protein sequence ID" value="KAF4471713.1"/>
    <property type="molecule type" value="Genomic_DNA"/>
</dbReference>
<feature type="compositionally biased region" description="Basic and acidic residues" evidence="1">
    <location>
        <begin position="222"/>
        <end position="234"/>
    </location>
</feature>
<reference evidence="2 3" key="1">
    <citation type="submission" date="2020-01" db="EMBL/GenBank/DDBJ databases">
        <title>Identification and distribution of gene clusters putatively required for synthesis of sphingolipid metabolism inhibitors in phylogenetically diverse species of the filamentous fungus Fusarium.</title>
        <authorList>
            <person name="Kim H.-S."/>
            <person name="Busman M."/>
            <person name="Brown D.W."/>
            <person name="Divon H."/>
            <person name="Uhlig S."/>
            <person name="Proctor R.H."/>
        </authorList>
    </citation>
    <scope>NUCLEOTIDE SEQUENCE [LARGE SCALE GENOMIC DNA]</scope>
    <source>
        <strain evidence="2 3">NRRL 20459</strain>
    </source>
</reference>
<evidence type="ECO:0000313" key="2">
    <source>
        <dbReference type="EMBL" id="KAF4471713.1"/>
    </source>
</evidence>
<dbReference type="Proteomes" id="UP000554235">
    <property type="component" value="Unassembled WGS sequence"/>
</dbReference>
<proteinExistence type="predicted"/>
<dbReference type="Gene3D" id="3.30.40.10">
    <property type="entry name" value="Zinc/RING finger domain, C3HC4 (zinc finger)"/>
    <property type="match status" value="1"/>
</dbReference>
<feature type="region of interest" description="Disordered" evidence="1">
    <location>
        <begin position="204"/>
        <end position="255"/>
    </location>
</feature>
<keyword evidence="3" id="KW-1185">Reference proteome</keyword>
<evidence type="ECO:0000313" key="3">
    <source>
        <dbReference type="Proteomes" id="UP000554235"/>
    </source>
</evidence>
<accession>A0A8H4LND5</accession>
<name>A0A8H4LND5_9HYPO</name>
<dbReference type="AlphaFoldDB" id="A0A8H4LND5"/>
<protein>
    <submittedName>
        <fullName evidence="2">Uncharacterized protein</fullName>
    </submittedName>
</protein>
<evidence type="ECO:0000256" key="1">
    <source>
        <dbReference type="SAM" id="MobiDB-lite"/>
    </source>
</evidence>
<sequence length="255" mass="27553">MPSSTATEKPLAPKTGCGECRRVLESGPKFRARGSSFLLCSHCAVNKSLEGSYIAEQFLDDRCPICWEEKPTVLFTCEADILSGHSFCKTCVLQIRPRGELNNGGGDEFVGDDLFDDESVGDEFSVDESDSDDDDGDMRITEVAGALLLPTLPEGKQLRCPICRGQIVDATMESVIPESALVTDPAPRGSDFAVPKDTLVINLSGDSDMEASGCSRKRKRGKEPSIGEERERLRGVSTTQGSHRNGVAEGHRGHT</sequence>
<dbReference type="OrthoDB" id="10523682at2759"/>
<comment type="caution">
    <text evidence="2">The sequence shown here is derived from an EMBL/GenBank/DDBJ whole genome shotgun (WGS) entry which is preliminary data.</text>
</comment>
<dbReference type="InterPro" id="IPR013083">
    <property type="entry name" value="Znf_RING/FYVE/PHD"/>
</dbReference>
<organism evidence="2 3">
    <name type="scientific">Fusarium albosuccineum</name>
    <dbReference type="NCBI Taxonomy" id="1237068"/>
    <lineage>
        <taxon>Eukaryota</taxon>
        <taxon>Fungi</taxon>
        <taxon>Dikarya</taxon>
        <taxon>Ascomycota</taxon>
        <taxon>Pezizomycotina</taxon>
        <taxon>Sordariomycetes</taxon>
        <taxon>Hypocreomycetidae</taxon>
        <taxon>Hypocreales</taxon>
        <taxon>Nectriaceae</taxon>
        <taxon>Fusarium</taxon>
        <taxon>Fusarium decemcellulare species complex</taxon>
    </lineage>
</organism>